<gene>
    <name evidence="5" type="ORF">MCOR_12695</name>
</gene>
<sequence>MCLVIGPTGVGKTLLLKRLQNFHSVKEIDKLGEIPSTIPTVGTNLVNVPIGKKQETVIREVGGCMCPIWNSYLKDLTALIFVIDISNTLQIAASCIQFLTVLNNTAVQNTPILLLLNKSDQPLALSRFEVESLIRIDDIRQNTKHQINILEISAFNGKGLTEVIDWVHQASPKS</sequence>
<dbReference type="GO" id="GO:0046872">
    <property type="term" value="F:metal ion binding"/>
    <property type="evidence" value="ECO:0007669"/>
    <property type="project" value="UniProtKB-KW"/>
</dbReference>
<dbReference type="SUPFAM" id="SSF52540">
    <property type="entry name" value="P-loop containing nucleoside triphosphate hydrolases"/>
    <property type="match status" value="1"/>
</dbReference>
<dbReference type="AlphaFoldDB" id="A0A6J8AYD6"/>
<proteinExistence type="predicted"/>
<feature type="binding site" evidence="3">
    <location>
        <position position="63"/>
    </location>
    <ligand>
        <name>GTP</name>
        <dbReference type="ChEBI" id="CHEBI:37565"/>
    </ligand>
</feature>
<evidence type="ECO:0000313" key="5">
    <source>
        <dbReference type="EMBL" id="CAC5375832.1"/>
    </source>
</evidence>
<dbReference type="Pfam" id="PF00025">
    <property type="entry name" value="Arf"/>
    <property type="match status" value="1"/>
</dbReference>
<keyword evidence="1 3" id="KW-0547">Nucleotide-binding</keyword>
<keyword evidence="6" id="KW-1185">Reference proteome</keyword>
<organism evidence="5 6">
    <name type="scientific">Mytilus coruscus</name>
    <name type="common">Sea mussel</name>
    <dbReference type="NCBI Taxonomy" id="42192"/>
    <lineage>
        <taxon>Eukaryota</taxon>
        <taxon>Metazoa</taxon>
        <taxon>Spiralia</taxon>
        <taxon>Lophotrochozoa</taxon>
        <taxon>Mollusca</taxon>
        <taxon>Bivalvia</taxon>
        <taxon>Autobranchia</taxon>
        <taxon>Pteriomorphia</taxon>
        <taxon>Mytilida</taxon>
        <taxon>Mytiloidea</taxon>
        <taxon>Mytilidae</taxon>
        <taxon>Mytilinae</taxon>
        <taxon>Mytilus</taxon>
    </lineage>
</organism>
<dbReference type="PROSITE" id="PS51417">
    <property type="entry name" value="ARF"/>
    <property type="match status" value="1"/>
</dbReference>
<dbReference type="GO" id="GO:0003924">
    <property type="term" value="F:GTPase activity"/>
    <property type="evidence" value="ECO:0007669"/>
    <property type="project" value="InterPro"/>
</dbReference>
<name>A0A6J8AYD6_MYTCO</name>
<dbReference type="SMART" id="SM00177">
    <property type="entry name" value="ARF"/>
    <property type="match status" value="1"/>
</dbReference>
<evidence type="ECO:0000256" key="2">
    <source>
        <dbReference type="ARBA" id="ARBA00023134"/>
    </source>
</evidence>
<dbReference type="PANTHER" id="PTHR46688:SF1">
    <property type="entry name" value="ADP-RIBOSYLATION FACTOR-LIKE PROTEIN 16"/>
    <property type="match status" value="1"/>
</dbReference>
<dbReference type="OrthoDB" id="365445at2759"/>
<dbReference type="InterPro" id="IPR006689">
    <property type="entry name" value="Small_GTPase_ARF/SAR"/>
</dbReference>
<dbReference type="InterPro" id="IPR027417">
    <property type="entry name" value="P-loop_NTPase"/>
</dbReference>
<keyword evidence="4" id="KW-0460">Magnesium</keyword>
<feature type="binding site" evidence="3">
    <location>
        <begin position="117"/>
        <end position="120"/>
    </location>
    <ligand>
        <name>GTP</name>
        <dbReference type="ChEBI" id="CHEBI:37565"/>
    </ligand>
</feature>
<keyword evidence="2 3" id="KW-0342">GTP-binding</keyword>
<dbReference type="Proteomes" id="UP000507470">
    <property type="component" value="Unassembled WGS sequence"/>
</dbReference>
<feature type="binding site" evidence="4">
    <location>
        <position position="13"/>
    </location>
    <ligand>
        <name>Mg(2+)</name>
        <dbReference type="ChEBI" id="CHEBI:18420"/>
    </ligand>
</feature>
<reference evidence="5 6" key="1">
    <citation type="submission" date="2020-06" db="EMBL/GenBank/DDBJ databases">
        <authorList>
            <person name="Li R."/>
            <person name="Bekaert M."/>
        </authorList>
    </citation>
    <scope>NUCLEOTIDE SEQUENCE [LARGE SCALE GENOMIC DNA]</scope>
    <source>
        <strain evidence="6">wild</strain>
    </source>
</reference>
<evidence type="ECO:0000313" key="6">
    <source>
        <dbReference type="Proteomes" id="UP000507470"/>
    </source>
</evidence>
<protein>
    <submittedName>
        <fullName evidence="5">ADP-ribosylation factor-like protein 16</fullName>
    </submittedName>
</protein>
<evidence type="ECO:0000256" key="4">
    <source>
        <dbReference type="PIRSR" id="PIRSR606689-2"/>
    </source>
</evidence>
<feature type="binding site" evidence="4">
    <location>
        <position position="40"/>
    </location>
    <ligand>
        <name>Mg(2+)</name>
        <dbReference type="ChEBI" id="CHEBI:18420"/>
    </ligand>
</feature>
<dbReference type="GO" id="GO:0005525">
    <property type="term" value="F:GTP binding"/>
    <property type="evidence" value="ECO:0007669"/>
    <property type="project" value="UniProtKB-KW"/>
</dbReference>
<keyword evidence="4" id="KW-0479">Metal-binding</keyword>
<evidence type="ECO:0000256" key="3">
    <source>
        <dbReference type="PIRSR" id="PIRSR606689-1"/>
    </source>
</evidence>
<feature type="binding site" evidence="3">
    <location>
        <begin position="6"/>
        <end position="13"/>
    </location>
    <ligand>
        <name>GTP</name>
        <dbReference type="ChEBI" id="CHEBI:37565"/>
    </ligand>
</feature>
<dbReference type="PANTHER" id="PTHR46688">
    <property type="entry name" value="ADP-RIBOSYLATION FACTOR-LIKE PROTEIN 16"/>
    <property type="match status" value="1"/>
</dbReference>
<evidence type="ECO:0000256" key="1">
    <source>
        <dbReference type="ARBA" id="ARBA00022741"/>
    </source>
</evidence>
<dbReference type="EMBL" id="CACVKT020002165">
    <property type="protein sequence ID" value="CAC5375832.1"/>
    <property type="molecule type" value="Genomic_DNA"/>
</dbReference>
<dbReference type="Gene3D" id="3.40.50.300">
    <property type="entry name" value="P-loop containing nucleotide triphosphate hydrolases"/>
    <property type="match status" value="1"/>
</dbReference>
<accession>A0A6J8AYD6</accession>